<evidence type="ECO:0000313" key="3">
    <source>
        <dbReference type="EMBL" id="BAM90926.1"/>
    </source>
</evidence>
<proteinExistence type="predicted"/>
<gene>
    <name evidence="3" type="ORF">S58_49470</name>
</gene>
<dbReference type="Proteomes" id="UP000011841">
    <property type="component" value="Chromosome"/>
</dbReference>
<feature type="compositionally biased region" description="Low complexity" evidence="1">
    <location>
        <begin position="163"/>
        <end position="175"/>
    </location>
</feature>
<feature type="compositionally biased region" description="Low complexity" evidence="1">
    <location>
        <begin position="185"/>
        <end position="197"/>
    </location>
</feature>
<evidence type="ECO:0000256" key="1">
    <source>
        <dbReference type="SAM" id="MobiDB-lite"/>
    </source>
</evidence>
<name>M4ZBU2_9BRAD</name>
<dbReference type="eggNOG" id="COG5662">
    <property type="taxonomic scope" value="Bacteria"/>
</dbReference>
<keyword evidence="2" id="KW-1133">Transmembrane helix</keyword>
<protein>
    <recommendedName>
        <fullName evidence="5">Zinc-finger domain-containing protein</fullName>
    </recommendedName>
</protein>
<accession>M4ZBU2</accession>
<dbReference type="AlphaFoldDB" id="M4ZBU2"/>
<organism evidence="3 4">
    <name type="scientific">Bradyrhizobium oligotrophicum S58</name>
    <dbReference type="NCBI Taxonomy" id="1245469"/>
    <lineage>
        <taxon>Bacteria</taxon>
        <taxon>Pseudomonadati</taxon>
        <taxon>Pseudomonadota</taxon>
        <taxon>Alphaproteobacteria</taxon>
        <taxon>Hyphomicrobiales</taxon>
        <taxon>Nitrobacteraceae</taxon>
        <taxon>Bradyrhizobium</taxon>
    </lineage>
</organism>
<keyword evidence="4" id="KW-1185">Reference proteome</keyword>
<evidence type="ECO:0000313" key="4">
    <source>
        <dbReference type="Proteomes" id="UP000011841"/>
    </source>
</evidence>
<evidence type="ECO:0000256" key="2">
    <source>
        <dbReference type="SAM" id="Phobius"/>
    </source>
</evidence>
<keyword evidence="2" id="KW-0472">Membrane</keyword>
<reference evidence="3 4" key="1">
    <citation type="journal article" date="2013" name="Appl. Environ. Microbiol.">
        <title>Genome analysis suggests that the soil oligotrophic bacterium Agromonas oligotrophica (Bradyrhizobium oligotrophicum) is a nitrogen-fixing symbiont of Aeschynomene indica.</title>
        <authorList>
            <person name="Okubo T."/>
            <person name="Fukushima S."/>
            <person name="Itakura M."/>
            <person name="Oshima K."/>
            <person name="Longtonglang A."/>
            <person name="Teaumroong N."/>
            <person name="Mitsui H."/>
            <person name="Hattori M."/>
            <person name="Hattori R."/>
            <person name="Hattori T."/>
            <person name="Minamisawa K."/>
        </authorList>
    </citation>
    <scope>NUCLEOTIDE SEQUENCE [LARGE SCALE GENOMIC DNA]</scope>
    <source>
        <strain evidence="3 4">S58</strain>
    </source>
</reference>
<sequence length="294" mass="30607">MLEQEPSEIELLLPWYAAGTLNARDMRRVEEALATDAGLARQYAEIQSEYAETIALNETLGAPSMRAMQKLFAAIEAEPEQAPKPSPGFGARIMAFFESLSPRTLVWTVSLGALLVLAQAGIIGAVLMRSQTATYQTASVSADSASQDAVSQDKAIAHEPVGSPRAAASGAAEPRPAAPPPPSAAAPAERAPESMARSRVAEAPAPAAPLIRGLGPQVAASAAPVYALVRFAPDARMADITALLDSYQASIVEGAKGGLFRLQLGDRSLSKAEADALIGRLAREKIVSLAVAAQ</sequence>
<feature type="transmembrane region" description="Helical" evidence="2">
    <location>
        <begin position="104"/>
        <end position="127"/>
    </location>
</feature>
<feature type="region of interest" description="Disordered" evidence="1">
    <location>
        <begin position="161"/>
        <end position="199"/>
    </location>
</feature>
<dbReference type="HOGENOM" id="CLU_076027_0_0_5"/>
<keyword evidence="2" id="KW-0812">Transmembrane</keyword>
<dbReference type="STRING" id="1245469.S58_49470"/>
<dbReference type="EMBL" id="AP012603">
    <property type="protein sequence ID" value="BAM90926.1"/>
    <property type="molecule type" value="Genomic_DNA"/>
</dbReference>
<dbReference type="PATRIC" id="fig|1245469.3.peg.5064"/>
<evidence type="ECO:0008006" key="5">
    <source>
        <dbReference type="Google" id="ProtNLM"/>
    </source>
</evidence>
<dbReference type="KEGG" id="aol:S58_49470"/>